<evidence type="ECO:0000259" key="2">
    <source>
        <dbReference type="Pfam" id="PF13026"/>
    </source>
</evidence>
<comment type="caution">
    <text evidence="3">The sequence shown here is derived from an EMBL/GenBank/DDBJ whole genome shotgun (WGS) entry which is preliminary data.</text>
</comment>
<reference evidence="4" key="1">
    <citation type="journal article" date="2019" name="Int. J. Syst. Evol. Microbiol.">
        <title>The Global Catalogue of Microorganisms (GCM) 10K type strain sequencing project: providing services to taxonomists for standard genome sequencing and annotation.</title>
        <authorList>
            <consortium name="The Broad Institute Genomics Platform"/>
            <consortium name="The Broad Institute Genome Sequencing Center for Infectious Disease"/>
            <person name="Wu L."/>
            <person name="Ma J."/>
        </authorList>
    </citation>
    <scope>NUCLEOTIDE SEQUENCE [LARGE SCALE GENOMIC DNA]</scope>
    <source>
        <strain evidence="4">CCUG 60527</strain>
    </source>
</reference>
<evidence type="ECO:0000256" key="1">
    <source>
        <dbReference type="SAM" id="SignalP"/>
    </source>
</evidence>
<gene>
    <name evidence="3" type="ORF">ACFQ1U_01740</name>
</gene>
<dbReference type="Gene3D" id="3.10.450.590">
    <property type="match status" value="1"/>
</dbReference>
<protein>
    <submittedName>
        <fullName evidence="3">DUF3887 domain-containing protein</fullName>
    </submittedName>
</protein>
<dbReference type="RefSeq" id="WP_386104672.1">
    <property type="nucleotide sequence ID" value="NZ_JBHTJR010000014.1"/>
</dbReference>
<dbReference type="Pfam" id="PF13026">
    <property type="entry name" value="DUF3887"/>
    <property type="match status" value="1"/>
</dbReference>
<keyword evidence="4" id="KW-1185">Reference proteome</keyword>
<sequence length="119" mass="13756">MKTKILIVAFFLISQFSFTQTEQDYEAVVENVTKLFNNKEATTIFELLSPSYQAKLPVEAMKAKLDGMHDSLGKITSYEYWMEGEQGVGYTLEFEKATMIMLIKLDENKKVDNMTLEEY</sequence>
<feature type="signal peptide" evidence="1">
    <location>
        <begin position="1"/>
        <end position="19"/>
    </location>
</feature>
<evidence type="ECO:0000313" key="4">
    <source>
        <dbReference type="Proteomes" id="UP001597062"/>
    </source>
</evidence>
<evidence type="ECO:0000313" key="3">
    <source>
        <dbReference type="EMBL" id="MFD0991915.1"/>
    </source>
</evidence>
<dbReference type="InterPro" id="IPR024981">
    <property type="entry name" value="DUF3887"/>
</dbReference>
<feature type="domain" description="DUF3887" evidence="2">
    <location>
        <begin position="30"/>
        <end position="112"/>
    </location>
</feature>
<accession>A0ABW3JNY6</accession>
<name>A0ABW3JNY6_9FLAO</name>
<organism evidence="3 4">
    <name type="scientific">Tenacibaculum geojense</name>
    <dbReference type="NCBI Taxonomy" id="915352"/>
    <lineage>
        <taxon>Bacteria</taxon>
        <taxon>Pseudomonadati</taxon>
        <taxon>Bacteroidota</taxon>
        <taxon>Flavobacteriia</taxon>
        <taxon>Flavobacteriales</taxon>
        <taxon>Flavobacteriaceae</taxon>
        <taxon>Tenacibaculum</taxon>
    </lineage>
</organism>
<feature type="chain" id="PRO_5045300064" evidence="1">
    <location>
        <begin position="20"/>
        <end position="119"/>
    </location>
</feature>
<dbReference type="Proteomes" id="UP001597062">
    <property type="component" value="Unassembled WGS sequence"/>
</dbReference>
<keyword evidence="1" id="KW-0732">Signal</keyword>
<proteinExistence type="predicted"/>
<dbReference type="EMBL" id="JBHTJR010000014">
    <property type="protein sequence ID" value="MFD0991915.1"/>
    <property type="molecule type" value="Genomic_DNA"/>
</dbReference>